<keyword evidence="9 15" id="KW-0505">Motor protein</keyword>
<comment type="caution">
    <text evidence="18">The sequence shown here is derived from an EMBL/GenBank/DDBJ whole genome shotgun (WGS) entry which is preliminary data.</text>
</comment>
<dbReference type="InterPro" id="IPR047241">
    <property type="entry name" value="KIF11-like_kin_motor_dom"/>
</dbReference>
<dbReference type="InterPro" id="IPR047149">
    <property type="entry name" value="KIF11-like"/>
</dbReference>
<comment type="similarity">
    <text evidence="12">Belongs to the TRAFAC class myosin-kinesin ATPase superfamily. Kinesin family. KIN-5/BimC subfamily.</text>
</comment>
<evidence type="ECO:0000256" key="3">
    <source>
        <dbReference type="ARBA" id="ARBA00022618"/>
    </source>
</evidence>
<evidence type="ECO:0000256" key="13">
    <source>
        <dbReference type="ARBA" id="ARBA00059896"/>
    </source>
</evidence>
<feature type="domain" description="Kinesin motor" evidence="17">
    <location>
        <begin position="4"/>
        <end position="337"/>
    </location>
</feature>
<dbReference type="Pfam" id="PF04116">
    <property type="entry name" value="FA_hydroxylase"/>
    <property type="match status" value="1"/>
</dbReference>
<evidence type="ECO:0000256" key="9">
    <source>
        <dbReference type="ARBA" id="ARBA00023175"/>
    </source>
</evidence>
<evidence type="ECO:0000256" key="2">
    <source>
        <dbReference type="ARBA" id="ARBA00022490"/>
    </source>
</evidence>
<evidence type="ECO:0000256" key="14">
    <source>
        <dbReference type="ARBA" id="ARBA00074599"/>
    </source>
</evidence>
<keyword evidence="11" id="KW-0131">Cell cycle</keyword>
<dbReference type="InterPro" id="IPR019821">
    <property type="entry name" value="Kinesin_motor_CS"/>
</dbReference>
<dbReference type="PRINTS" id="PR00380">
    <property type="entry name" value="KINESINHEAVY"/>
</dbReference>
<evidence type="ECO:0000259" key="17">
    <source>
        <dbReference type="PROSITE" id="PS50067"/>
    </source>
</evidence>
<evidence type="ECO:0000256" key="7">
    <source>
        <dbReference type="ARBA" id="ARBA00022840"/>
    </source>
</evidence>
<evidence type="ECO:0000313" key="18">
    <source>
        <dbReference type="EMBL" id="KAH3669397.1"/>
    </source>
</evidence>
<dbReference type="GO" id="GO:0000073">
    <property type="term" value="P:initial mitotic spindle pole body separation"/>
    <property type="evidence" value="ECO:0007669"/>
    <property type="project" value="TreeGrafter"/>
</dbReference>
<evidence type="ECO:0000256" key="16">
    <source>
        <dbReference type="SAM" id="Coils"/>
    </source>
</evidence>
<dbReference type="GO" id="GO:0005524">
    <property type="term" value="F:ATP binding"/>
    <property type="evidence" value="ECO:0007669"/>
    <property type="project" value="UniProtKB-UniRule"/>
</dbReference>
<dbReference type="GO" id="GO:0005506">
    <property type="term" value="F:iron ion binding"/>
    <property type="evidence" value="ECO:0007669"/>
    <property type="project" value="InterPro"/>
</dbReference>
<dbReference type="GeneID" id="70233486"/>
<reference evidence="18" key="1">
    <citation type="journal article" date="2021" name="Open Biol.">
        <title>Shared evolutionary footprints suggest mitochondrial oxidative damage underlies multiple complex I losses in fungi.</title>
        <authorList>
            <person name="Schikora-Tamarit M.A."/>
            <person name="Marcet-Houben M."/>
            <person name="Nosek J."/>
            <person name="Gabaldon T."/>
        </authorList>
    </citation>
    <scope>NUCLEOTIDE SEQUENCE</scope>
    <source>
        <strain evidence="18">CBS6075</strain>
    </source>
</reference>
<dbReference type="InterPro" id="IPR006694">
    <property type="entry name" value="Fatty_acid_hydroxylase"/>
</dbReference>
<dbReference type="PANTHER" id="PTHR47970:SF12">
    <property type="entry name" value="KINESIN FAMILY MEMBER 11"/>
    <property type="match status" value="1"/>
</dbReference>
<evidence type="ECO:0000256" key="8">
    <source>
        <dbReference type="ARBA" id="ARBA00023054"/>
    </source>
</evidence>
<organism evidence="18 19">
    <name type="scientific">Ogataea philodendri</name>
    <dbReference type="NCBI Taxonomy" id="1378263"/>
    <lineage>
        <taxon>Eukaryota</taxon>
        <taxon>Fungi</taxon>
        <taxon>Dikarya</taxon>
        <taxon>Ascomycota</taxon>
        <taxon>Saccharomycotina</taxon>
        <taxon>Pichiomycetes</taxon>
        <taxon>Pichiales</taxon>
        <taxon>Pichiaceae</taxon>
        <taxon>Ogataea</taxon>
    </lineage>
</organism>
<dbReference type="InterPro" id="IPR036961">
    <property type="entry name" value="Kinesin_motor_dom_sf"/>
</dbReference>
<sequence>MLSNIKVFVRCRARNERELAENAGVVLSVPSREEVCVRAGSNQRTYGFDRVFGAESDQESVFESVAEPMLEQMVAGYNCTVFAYGQTGTGKTHTMVGDLGDLAGTNVKLRTDAGIIPRAMFRLFELLKKVPDYSVKVSFIELYNENIRDLLGDGTRPLKIFDDAGKKGVLVHGIHEVYVRSPLEGLRYAQQGLEKRKVASTKCNDLSSRSHTVFSVTVHMRVPDPHKVGGEELVKVGKLNLVDLAGSENISRSGATNQRAKEAGMINQSLLTLGRVINALVASSPHIPYRESKLTRLLQDSLGGQTKTSIIATLSPAKTSFEETLSTLEYAHTAKSIKNKPQVNEVVNKKTLLREYMDEIERLTKDLEAARTQNGVYLDSESYQKLCSENESRQIRIEELEARVGGQEDRFERTKERLEQEQQEKKKLEQELADSVAETAKLRELLEKQAAKVQASRLEEAELMDSARSMMKSMGEKLGEQNCIQTEAEKLFIKNSKNWELQNQQVRELGSMVSESLTEGMAQTQKAFRELWSVIRSDLHGVSKELSGMNSSCVMELQKRNDDTRGQTEGQVNALEAEVCERFEQIEKKVAGVFSQCIDTIKSSRSLICDLERQLGSKENEIRLLGDELRAYVTDSIADKQQSSAQAAEELVSVLREAVVTRYVQEIDDLVKIGQHAVTKLDNLEKKNKMQPEALKALQLHSEQEERNLLQESEAIAGSLKNRHIAEWKQNIARFRGQLLAQDDERSLQIRAVSLNITENLKKLETCVEQLETKYSRTVDHTSHEFLKVQQYCDVALHKLGRSFDVAMKCCEDLHDVSRLQNTQIADTQNSCDQLQHQIVILHRQVETTLDSLEKMCFGSTANTRETEQAAIVPAKRAWNDDKENQVAIKKERTEPRALASKTPSLNHGRVWCVLTTRVFTDSAVKIVAQPTFYQTFQEVHKVAGLNYLEQLWAAYYTYLGNDIFATGLLIFTLHEFMYFARSLPWFIIDRTPFFNRYKIQDTKMPSNKEQWECMKSVLISHFMVEAFPIWFFHPITERVGISYNVPFPSLKTMFFQVSIFFLLEDAWHYWFHRGLHYGPFYKYIHKQHHRYAAPFGLAAEYAHPIEVMLLGFGTVGIPIVWCYFTRNLHLFTICIWITLRLFQAVDAHSGYEFPWSLHHFLPIWAGAEHHDEHHHHFIGNYASSFRMWDFFLDTEAGLTAKQSREKKAQAKGERRAKVKT</sequence>
<gene>
    <name evidence="18" type="ORF">OGAPHI_001518</name>
</gene>
<dbReference type="GO" id="GO:0051301">
    <property type="term" value="P:cell division"/>
    <property type="evidence" value="ECO:0007669"/>
    <property type="project" value="UniProtKB-KW"/>
</dbReference>
<feature type="binding site" evidence="15">
    <location>
        <begin position="85"/>
        <end position="92"/>
    </location>
    <ligand>
        <name>ATP</name>
        <dbReference type="ChEBI" id="CHEBI:30616"/>
    </ligand>
</feature>
<keyword evidence="19" id="KW-1185">Reference proteome</keyword>
<feature type="coiled-coil region" evidence="16">
    <location>
        <begin position="346"/>
        <end position="445"/>
    </location>
</feature>
<keyword evidence="3" id="KW-0132">Cell division</keyword>
<dbReference type="SMART" id="SM00129">
    <property type="entry name" value="KISc"/>
    <property type="match status" value="1"/>
</dbReference>
<dbReference type="AlphaFoldDB" id="A0A9P8PCL9"/>
<keyword evidence="5 15" id="KW-0547">Nucleotide-binding</keyword>
<evidence type="ECO:0000256" key="12">
    <source>
        <dbReference type="ARBA" id="ARBA00034704"/>
    </source>
</evidence>
<dbReference type="CDD" id="cd01364">
    <property type="entry name" value="KISc_BimC_Eg5"/>
    <property type="match status" value="1"/>
</dbReference>
<keyword evidence="10" id="KW-0206">Cytoskeleton</keyword>
<dbReference type="GO" id="GO:0072686">
    <property type="term" value="C:mitotic spindle"/>
    <property type="evidence" value="ECO:0007669"/>
    <property type="project" value="TreeGrafter"/>
</dbReference>
<keyword evidence="4" id="KW-0493">Microtubule</keyword>
<dbReference type="FunFam" id="3.40.850.10:FF:000051">
    <property type="entry name" value="Kinesin-like protein bimC"/>
    <property type="match status" value="1"/>
</dbReference>
<dbReference type="Pfam" id="PF00225">
    <property type="entry name" value="Kinesin"/>
    <property type="match status" value="1"/>
</dbReference>
<keyword evidence="8 16" id="KW-0175">Coiled coil</keyword>
<evidence type="ECO:0000256" key="10">
    <source>
        <dbReference type="ARBA" id="ARBA00023212"/>
    </source>
</evidence>
<dbReference type="PROSITE" id="PS50067">
    <property type="entry name" value="KINESIN_MOTOR_2"/>
    <property type="match status" value="1"/>
</dbReference>
<comment type="function">
    <text evidence="13">Required for assembly of the mitotic spindle. Interacts with spindle microtubules to produce an outwardly directed force acting upon the poles. Following spindle assembly, CIN8 and KIP1 apparently act to oppose a force that draws separated poles back together. This force seems to be mediate by KAR3.</text>
</comment>
<evidence type="ECO:0000256" key="1">
    <source>
        <dbReference type="ARBA" id="ARBA00004186"/>
    </source>
</evidence>
<name>A0A9P8PCL9_9ASCO</name>
<dbReference type="Proteomes" id="UP000769157">
    <property type="component" value="Unassembled WGS sequence"/>
</dbReference>
<keyword evidence="7 15" id="KW-0067">ATP-binding</keyword>
<dbReference type="Gene3D" id="3.40.850.10">
    <property type="entry name" value="Kinesin motor domain"/>
    <property type="match status" value="1"/>
</dbReference>
<dbReference type="GO" id="GO:0016491">
    <property type="term" value="F:oxidoreductase activity"/>
    <property type="evidence" value="ECO:0007669"/>
    <property type="project" value="InterPro"/>
</dbReference>
<accession>A0A9P8PCL9</accession>
<dbReference type="GO" id="GO:0005634">
    <property type="term" value="C:nucleus"/>
    <property type="evidence" value="ECO:0007669"/>
    <property type="project" value="TreeGrafter"/>
</dbReference>
<dbReference type="InterPro" id="IPR027417">
    <property type="entry name" value="P-loop_NTPase"/>
</dbReference>
<evidence type="ECO:0000256" key="4">
    <source>
        <dbReference type="ARBA" id="ARBA00022701"/>
    </source>
</evidence>
<dbReference type="GO" id="GO:0008017">
    <property type="term" value="F:microtubule binding"/>
    <property type="evidence" value="ECO:0007669"/>
    <property type="project" value="InterPro"/>
</dbReference>
<dbReference type="SUPFAM" id="SSF52540">
    <property type="entry name" value="P-loop containing nucleoside triphosphate hydrolases"/>
    <property type="match status" value="1"/>
</dbReference>
<dbReference type="PROSITE" id="PS00411">
    <property type="entry name" value="KINESIN_MOTOR_1"/>
    <property type="match status" value="1"/>
</dbReference>
<comment type="subcellular location">
    <subcellularLocation>
        <location evidence="1">Cytoplasm</location>
        <location evidence="1">Cytoskeleton</location>
        <location evidence="1">Spindle</location>
    </subcellularLocation>
</comment>
<proteinExistence type="inferred from homology"/>
<reference evidence="18" key="2">
    <citation type="submission" date="2021-01" db="EMBL/GenBank/DDBJ databases">
        <authorList>
            <person name="Schikora-Tamarit M.A."/>
        </authorList>
    </citation>
    <scope>NUCLEOTIDE SEQUENCE</scope>
    <source>
        <strain evidence="18">CBS6075</strain>
    </source>
</reference>
<dbReference type="GO" id="GO:0005876">
    <property type="term" value="C:spindle microtubule"/>
    <property type="evidence" value="ECO:0007669"/>
    <property type="project" value="TreeGrafter"/>
</dbReference>
<keyword evidence="2" id="KW-0963">Cytoplasm</keyword>
<dbReference type="EMBL" id="JAEUBE010000137">
    <property type="protein sequence ID" value="KAH3669397.1"/>
    <property type="molecule type" value="Genomic_DNA"/>
</dbReference>
<evidence type="ECO:0000256" key="6">
    <source>
        <dbReference type="ARBA" id="ARBA00022776"/>
    </source>
</evidence>
<dbReference type="PANTHER" id="PTHR47970">
    <property type="entry name" value="KINESIN-LIKE PROTEIN KIF11"/>
    <property type="match status" value="1"/>
</dbReference>
<protein>
    <recommendedName>
        <fullName evidence="14">Kinesin-like protein KIP1</fullName>
    </recommendedName>
</protein>
<evidence type="ECO:0000256" key="15">
    <source>
        <dbReference type="PROSITE-ProRule" id="PRU00283"/>
    </source>
</evidence>
<dbReference type="GO" id="GO:0007018">
    <property type="term" value="P:microtubule-based movement"/>
    <property type="evidence" value="ECO:0007669"/>
    <property type="project" value="InterPro"/>
</dbReference>
<dbReference type="RefSeq" id="XP_046063660.1">
    <property type="nucleotide sequence ID" value="XM_046202289.1"/>
</dbReference>
<dbReference type="GO" id="GO:0008574">
    <property type="term" value="F:plus-end-directed microtubule motor activity"/>
    <property type="evidence" value="ECO:0007669"/>
    <property type="project" value="TreeGrafter"/>
</dbReference>
<evidence type="ECO:0000256" key="5">
    <source>
        <dbReference type="ARBA" id="ARBA00022741"/>
    </source>
</evidence>
<dbReference type="GO" id="GO:0008610">
    <property type="term" value="P:lipid biosynthetic process"/>
    <property type="evidence" value="ECO:0007669"/>
    <property type="project" value="InterPro"/>
</dbReference>
<dbReference type="InterPro" id="IPR001752">
    <property type="entry name" value="Kinesin_motor_dom"/>
</dbReference>
<evidence type="ECO:0000313" key="19">
    <source>
        <dbReference type="Proteomes" id="UP000769157"/>
    </source>
</evidence>
<evidence type="ECO:0000256" key="11">
    <source>
        <dbReference type="ARBA" id="ARBA00023306"/>
    </source>
</evidence>
<dbReference type="OrthoDB" id="3176171at2759"/>
<keyword evidence="6" id="KW-0498">Mitosis</keyword>